<keyword evidence="2 8" id="KW-0808">Transferase</keyword>
<dbReference type="GO" id="GO:0006777">
    <property type="term" value="P:Mo-molybdopterin cofactor biosynthetic process"/>
    <property type="evidence" value="ECO:0007669"/>
    <property type="project" value="UniProtKB-KW"/>
</dbReference>
<dbReference type="InterPro" id="IPR025877">
    <property type="entry name" value="MobA-like_NTP_Trfase"/>
</dbReference>
<keyword evidence="11" id="KW-1185">Reference proteome</keyword>
<comment type="function">
    <text evidence="8">Transfers a GMP moiety from GTP to Mo-molybdopterin (Mo-MPT) cofactor (Moco or molybdenum cofactor) to form Mo-molybdopterin guanine dinucleotide (Mo-MGD) cofactor.</text>
</comment>
<keyword evidence="4 8" id="KW-0547">Nucleotide-binding</keyword>
<feature type="binding site" evidence="8">
    <location>
        <position position="92"/>
    </location>
    <ligand>
        <name>Mg(2+)</name>
        <dbReference type="ChEBI" id="CHEBI:18420"/>
    </ligand>
</feature>
<comment type="similarity">
    <text evidence="8">Belongs to the MobA family.</text>
</comment>
<keyword evidence="10" id="KW-0548">Nucleotidyltransferase</keyword>
<protein>
    <recommendedName>
        <fullName evidence="8">Probable molybdenum cofactor guanylyltransferase</fullName>
        <shortName evidence="8">MoCo guanylyltransferase</shortName>
        <ecNumber evidence="8">2.7.7.77</ecNumber>
    </recommendedName>
    <alternativeName>
        <fullName evidence="8">GTP:molybdopterin guanylyltransferase</fullName>
    </alternativeName>
    <alternativeName>
        <fullName evidence="8">Mo-MPT guanylyltransferase</fullName>
    </alternativeName>
    <alternativeName>
        <fullName evidence="8">Molybdopterin guanylyltransferase</fullName>
    </alternativeName>
    <alternativeName>
        <fullName evidence="8">Molybdopterin-guanine dinucleotide synthase</fullName>
        <shortName evidence="8">MGD synthase</shortName>
    </alternativeName>
</protein>
<comment type="catalytic activity">
    <reaction evidence="8">
        <text>Mo-molybdopterin + GTP + H(+) = Mo-molybdopterin guanine dinucleotide + diphosphate</text>
        <dbReference type="Rhea" id="RHEA:34243"/>
        <dbReference type="ChEBI" id="CHEBI:15378"/>
        <dbReference type="ChEBI" id="CHEBI:33019"/>
        <dbReference type="ChEBI" id="CHEBI:37565"/>
        <dbReference type="ChEBI" id="CHEBI:71302"/>
        <dbReference type="ChEBI" id="CHEBI:71310"/>
        <dbReference type="EC" id="2.7.7.77"/>
    </reaction>
</comment>
<keyword evidence="7 8" id="KW-0501">Molybdenum cofactor biosynthesis</keyword>
<dbReference type="Proteomes" id="UP001329915">
    <property type="component" value="Chromosome"/>
</dbReference>
<name>A0AAU0UM64_9FIRM</name>
<evidence type="ECO:0000313" key="11">
    <source>
        <dbReference type="Proteomes" id="UP001329915"/>
    </source>
</evidence>
<dbReference type="GO" id="GO:0005737">
    <property type="term" value="C:cytoplasm"/>
    <property type="evidence" value="ECO:0007669"/>
    <property type="project" value="UniProtKB-SubCell"/>
</dbReference>
<dbReference type="PANTHER" id="PTHR19136:SF81">
    <property type="entry name" value="MOLYBDENUM COFACTOR GUANYLYLTRANSFERASE"/>
    <property type="match status" value="1"/>
</dbReference>
<evidence type="ECO:0000256" key="8">
    <source>
        <dbReference type="HAMAP-Rule" id="MF_00316"/>
    </source>
</evidence>
<dbReference type="GO" id="GO:0061603">
    <property type="term" value="F:molybdenum cofactor guanylyltransferase activity"/>
    <property type="evidence" value="ECO:0007669"/>
    <property type="project" value="UniProtKB-EC"/>
</dbReference>
<dbReference type="RefSeq" id="WP_366924144.1">
    <property type="nucleotide sequence ID" value="NZ_CP121694.1"/>
</dbReference>
<proteinExistence type="inferred from homology"/>
<evidence type="ECO:0000256" key="5">
    <source>
        <dbReference type="ARBA" id="ARBA00022842"/>
    </source>
</evidence>
<sequence>MTGIILAGGKSTRMGSSKALLNIGGKTVVQRVIEVLQTIFPQIIIVANDEETYRHLGYPIVGDIISGYGPLGGLHAGLTASSSEVNFLVACDMPLLQPALIRFMISQTKDYDAVLPKSGPYLEPLHAVYKRSCLPAVEKVMAAGRKKVTSFFDDISINYLEEEELVAYGQPKRAFLNVNTPEDWLTVRKLLQDLEE</sequence>
<evidence type="ECO:0000256" key="1">
    <source>
        <dbReference type="ARBA" id="ARBA00022490"/>
    </source>
</evidence>
<feature type="binding site" evidence="8">
    <location>
        <position position="92"/>
    </location>
    <ligand>
        <name>GTP</name>
        <dbReference type="ChEBI" id="CHEBI:37565"/>
    </ligand>
</feature>
<comment type="caution">
    <text evidence="8">Lacks conserved residue(s) required for the propagation of feature annotation.</text>
</comment>
<keyword evidence="6 8" id="KW-0342">GTP-binding</keyword>
<dbReference type="PANTHER" id="PTHR19136">
    <property type="entry name" value="MOLYBDENUM COFACTOR GUANYLYLTRANSFERASE"/>
    <property type="match status" value="1"/>
</dbReference>
<keyword evidence="5 8" id="KW-0460">Magnesium</keyword>
<keyword evidence="3 8" id="KW-0479">Metal-binding</keyword>
<evidence type="ECO:0000256" key="4">
    <source>
        <dbReference type="ARBA" id="ARBA00022741"/>
    </source>
</evidence>
<dbReference type="Pfam" id="PF12804">
    <property type="entry name" value="NTP_transf_3"/>
    <property type="match status" value="1"/>
</dbReference>
<keyword evidence="1 8" id="KW-0963">Cytoplasm</keyword>
<evidence type="ECO:0000256" key="2">
    <source>
        <dbReference type="ARBA" id="ARBA00022679"/>
    </source>
</evidence>
<feature type="binding site" evidence="8">
    <location>
        <begin position="6"/>
        <end position="8"/>
    </location>
    <ligand>
        <name>GTP</name>
        <dbReference type="ChEBI" id="CHEBI:37565"/>
    </ligand>
</feature>
<evidence type="ECO:0000256" key="3">
    <source>
        <dbReference type="ARBA" id="ARBA00022723"/>
    </source>
</evidence>
<dbReference type="EMBL" id="CP121694">
    <property type="protein sequence ID" value="WRO21292.1"/>
    <property type="molecule type" value="Genomic_DNA"/>
</dbReference>
<dbReference type="GO" id="GO:0046872">
    <property type="term" value="F:metal ion binding"/>
    <property type="evidence" value="ECO:0007669"/>
    <property type="project" value="UniProtKB-KW"/>
</dbReference>
<evidence type="ECO:0000313" key="10">
    <source>
        <dbReference type="EMBL" id="WRO21292.1"/>
    </source>
</evidence>
<dbReference type="HAMAP" id="MF_00316">
    <property type="entry name" value="MobA"/>
    <property type="match status" value="1"/>
</dbReference>
<evidence type="ECO:0000256" key="6">
    <source>
        <dbReference type="ARBA" id="ARBA00023134"/>
    </source>
</evidence>
<evidence type="ECO:0000256" key="7">
    <source>
        <dbReference type="ARBA" id="ARBA00023150"/>
    </source>
</evidence>
<dbReference type="EC" id="2.7.7.77" evidence="8"/>
<feature type="binding site" evidence="8">
    <location>
        <position position="63"/>
    </location>
    <ligand>
        <name>GTP</name>
        <dbReference type="ChEBI" id="CHEBI:37565"/>
    </ligand>
</feature>
<gene>
    <name evidence="8" type="primary">mobA</name>
    <name evidence="10" type="ORF">MFMK1_001095</name>
</gene>
<dbReference type="CDD" id="cd02503">
    <property type="entry name" value="MobA"/>
    <property type="match status" value="1"/>
</dbReference>
<dbReference type="InterPro" id="IPR029044">
    <property type="entry name" value="Nucleotide-diphossugar_trans"/>
</dbReference>
<reference evidence="10 11" key="1">
    <citation type="submission" date="2023-04" db="EMBL/GenBank/DDBJ databases">
        <authorList>
            <person name="Hsu D."/>
        </authorList>
    </citation>
    <scope>NUCLEOTIDE SEQUENCE [LARGE SCALE GENOMIC DNA]</scope>
    <source>
        <strain evidence="10 11">MK1</strain>
    </source>
</reference>
<feature type="binding site" evidence="8">
    <location>
        <position position="18"/>
    </location>
    <ligand>
        <name>GTP</name>
        <dbReference type="ChEBI" id="CHEBI:37565"/>
    </ligand>
</feature>
<dbReference type="Gene3D" id="3.90.550.10">
    <property type="entry name" value="Spore Coat Polysaccharide Biosynthesis Protein SpsA, Chain A"/>
    <property type="match status" value="1"/>
</dbReference>
<accession>A0AAU0UM64</accession>
<dbReference type="KEGG" id="dbc:MFMK1_001095"/>
<dbReference type="SUPFAM" id="SSF53448">
    <property type="entry name" value="Nucleotide-diphospho-sugar transferases"/>
    <property type="match status" value="1"/>
</dbReference>
<evidence type="ECO:0000259" key="9">
    <source>
        <dbReference type="Pfam" id="PF12804"/>
    </source>
</evidence>
<comment type="cofactor">
    <cofactor evidence="8">
        <name>Mg(2+)</name>
        <dbReference type="ChEBI" id="CHEBI:18420"/>
    </cofactor>
</comment>
<comment type="subcellular location">
    <subcellularLocation>
        <location evidence="8">Cytoplasm</location>
    </subcellularLocation>
</comment>
<comment type="domain">
    <text evidence="8">The N-terminal domain determines nucleotide recognition and specific binding, while the C-terminal domain determines the specific binding to the target protein.</text>
</comment>
<feature type="domain" description="MobA-like NTP transferase" evidence="9">
    <location>
        <begin position="3"/>
        <end position="147"/>
    </location>
</feature>
<dbReference type="GO" id="GO:0005525">
    <property type="term" value="F:GTP binding"/>
    <property type="evidence" value="ECO:0007669"/>
    <property type="project" value="UniProtKB-UniRule"/>
</dbReference>
<dbReference type="AlphaFoldDB" id="A0AAU0UM64"/>
<organism evidence="10 11">
    <name type="scientific">Metallumcola ferriviriculae</name>
    <dbReference type="NCBI Taxonomy" id="3039180"/>
    <lineage>
        <taxon>Bacteria</taxon>
        <taxon>Bacillati</taxon>
        <taxon>Bacillota</taxon>
        <taxon>Clostridia</taxon>
        <taxon>Neomoorellales</taxon>
        <taxon>Desulfitibacteraceae</taxon>
        <taxon>Metallumcola</taxon>
    </lineage>
</organism>
<dbReference type="InterPro" id="IPR013482">
    <property type="entry name" value="Molybde_CF_guanTrfase"/>
</dbReference>